<feature type="transmembrane region" description="Helical" evidence="6">
    <location>
        <begin position="186"/>
        <end position="208"/>
    </location>
</feature>
<comment type="subcellular location">
    <subcellularLocation>
        <location evidence="1">Membrane</location>
        <topology evidence="1">Multi-pass membrane protein</topology>
    </subcellularLocation>
</comment>
<proteinExistence type="inferred from homology"/>
<evidence type="ECO:0000256" key="4">
    <source>
        <dbReference type="ARBA" id="ARBA00023136"/>
    </source>
</evidence>
<gene>
    <name evidence="8" type="ORF">TWF788_002335</name>
</gene>
<dbReference type="AlphaFoldDB" id="A0A7C8KHI8"/>
<dbReference type="InterPro" id="IPR052337">
    <property type="entry name" value="SAT4-like"/>
</dbReference>
<name>A0A7C8KHI8_ORBOL</name>
<evidence type="ECO:0000256" key="2">
    <source>
        <dbReference type="ARBA" id="ARBA00022692"/>
    </source>
</evidence>
<evidence type="ECO:0000256" key="6">
    <source>
        <dbReference type="SAM" id="Phobius"/>
    </source>
</evidence>
<dbReference type="PANTHER" id="PTHR33048:SF47">
    <property type="entry name" value="INTEGRAL MEMBRANE PROTEIN-RELATED"/>
    <property type="match status" value="1"/>
</dbReference>
<dbReference type="PANTHER" id="PTHR33048">
    <property type="entry name" value="PTH11-LIKE INTEGRAL MEMBRANE PROTEIN (AFU_ORTHOLOGUE AFUA_5G11245)"/>
    <property type="match status" value="1"/>
</dbReference>
<dbReference type="GO" id="GO:0016020">
    <property type="term" value="C:membrane"/>
    <property type="evidence" value="ECO:0007669"/>
    <property type="project" value="UniProtKB-SubCell"/>
</dbReference>
<evidence type="ECO:0000256" key="5">
    <source>
        <dbReference type="ARBA" id="ARBA00038359"/>
    </source>
</evidence>
<feature type="transmembrane region" description="Helical" evidence="6">
    <location>
        <begin position="136"/>
        <end position="157"/>
    </location>
</feature>
<organism evidence="8 9">
    <name type="scientific">Orbilia oligospora</name>
    <name type="common">Nematode-trapping fungus</name>
    <name type="synonym">Arthrobotrys oligospora</name>
    <dbReference type="NCBI Taxonomy" id="2813651"/>
    <lineage>
        <taxon>Eukaryota</taxon>
        <taxon>Fungi</taxon>
        <taxon>Dikarya</taxon>
        <taxon>Ascomycota</taxon>
        <taxon>Pezizomycotina</taxon>
        <taxon>Orbiliomycetes</taxon>
        <taxon>Orbiliales</taxon>
        <taxon>Orbiliaceae</taxon>
        <taxon>Orbilia</taxon>
    </lineage>
</organism>
<dbReference type="Pfam" id="PF20684">
    <property type="entry name" value="Fung_rhodopsin"/>
    <property type="match status" value="1"/>
</dbReference>
<keyword evidence="2 6" id="KW-0812">Transmembrane</keyword>
<feature type="transmembrane region" description="Helical" evidence="6">
    <location>
        <begin position="45"/>
        <end position="67"/>
    </location>
</feature>
<dbReference type="EMBL" id="JAABOE010000140">
    <property type="protein sequence ID" value="KAF3161897.1"/>
    <property type="molecule type" value="Genomic_DNA"/>
</dbReference>
<dbReference type="Proteomes" id="UP000479691">
    <property type="component" value="Unassembled WGS sequence"/>
</dbReference>
<comment type="caution">
    <text evidence="8">The sequence shown here is derived from an EMBL/GenBank/DDBJ whole genome shotgun (WGS) entry which is preliminary data.</text>
</comment>
<reference evidence="8 9" key="1">
    <citation type="submission" date="2019-06" db="EMBL/GenBank/DDBJ databases">
        <authorList>
            <person name="Palmer J.M."/>
        </authorList>
    </citation>
    <scope>NUCLEOTIDE SEQUENCE [LARGE SCALE GENOMIC DNA]</scope>
    <source>
        <strain evidence="8 9">TWF788</strain>
    </source>
</reference>
<sequence length="369" mass="41052">MAISGKQAIACEWAFFGLAAFFVFFRLFVRIFITCNPGFSDGLVILVLICFLSTAVCDTIAASKGLFAENLTYESDLIAAFEAHGGSYVEELVVVLQILYASSFPYICELWGLKVCFLLLYGGLIPPSMKWLRNCLYATWMIVGIGFIASMLLMALWCLPVSRNWDVTMLKGNEGRCFAYSSYEPYFTLTAFHIVTDFMIYALPFPILKSLSLNRRQHWGVISIFALGGVCIAKHRSRDGSRVKVDFTDGGSRLSRLQRISVTAATRSDPRGGTDEELEADERWIRIDSPVEGDAPNENHSAGSISIQERVGGRAPDIEHGVLNMPSENGVNLSGEYHQDFEDIESPVIIGRILHMDTPDRDISEGPRK</sequence>
<feature type="domain" description="Rhodopsin" evidence="7">
    <location>
        <begin position="25"/>
        <end position="232"/>
    </location>
</feature>
<dbReference type="InterPro" id="IPR049326">
    <property type="entry name" value="Rhodopsin_dom_fungi"/>
</dbReference>
<keyword evidence="3 6" id="KW-1133">Transmembrane helix</keyword>
<evidence type="ECO:0000313" key="8">
    <source>
        <dbReference type="EMBL" id="KAF3161897.1"/>
    </source>
</evidence>
<feature type="transmembrane region" description="Helical" evidence="6">
    <location>
        <begin position="13"/>
        <end position="33"/>
    </location>
</feature>
<evidence type="ECO:0000256" key="1">
    <source>
        <dbReference type="ARBA" id="ARBA00004141"/>
    </source>
</evidence>
<evidence type="ECO:0000256" key="3">
    <source>
        <dbReference type="ARBA" id="ARBA00022989"/>
    </source>
</evidence>
<comment type="similarity">
    <text evidence="5">Belongs to the SAT4 family.</text>
</comment>
<keyword evidence="4 6" id="KW-0472">Membrane</keyword>
<evidence type="ECO:0000259" key="7">
    <source>
        <dbReference type="Pfam" id="PF20684"/>
    </source>
</evidence>
<feature type="transmembrane region" description="Helical" evidence="6">
    <location>
        <begin position="104"/>
        <end position="124"/>
    </location>
</feature>
<accession>A0A7C8KHI8</accession>
<protein>
    <recommendedName>
        <fullName evidence="7">Rhodopsin domain-containing protein</fullName>
    </recommendedName>
</protein>
<evidence type="ECO:0000313" key="9">
    <source>
        <dbReference type="Proteomes" id="UP000479691"/>
    </source>
</evidence>